<name>A0ABQ2B5T5_9MICO</name>
<dbReference type="GO" id="GO:0032259">
    <property type="term" value="P:methylation"/>
    <property type="evidence" value="ECO:0007669"/>
    <property type="project" value="UniProtKB-KW"/>
</dbReference>
<organism evidence="3 4">
    <name type="scientific">Isoptericola cucumis</name>
    <dbReference type="NCBI Taxonomy" id="1776856"/>
    <lineage>
        <taxon>Bacteria</taxon>
        <taxon>Bacillati</taxon>
        <taxon>Actinomycetota</taxon>
        <taxon>Actinomycetes</taxon>
        <taxon>Micrococcales</taxon>
        <taxon>Promicromonosporaceae</taxon>
        <taxon>Isoptericola</taxon>
    </lineage>
</organism>
<dbReference type="SUPFAM" id="SSF53335">
    <property type="entry name" value="S-adenosyl-L-methionine-dependent methyltransferases"/>
    <property type="match status" value="1"/>
</dbReference>
<dbReference type="CDD" id="cd02440">
    <property type="entry name" value="AdoMet_MTases"/>
    <property type="match status" value="1"/>
</dbReference>
<dbReference type="GO" id="GO:0008168">
    <property type="term" value="F:methyltransferase activity"/>
    <property type="evidence" value="ECO:0007669"/>
    <property type="project" value="UniProtKB-KW"/>
</dbReference>
<evidence type="ECO:0000256" key="2">
    <source>
        <dbReference type="SAM" id="MobiDB-lite"/>
    </source>
</evidence>
<proteinExistence type="predicted"/>
<keyword evidence="4" id="KW-1185">Reference proteome</keyword>
<keyword evidence="1" id="KW-0808">Transferase</keyword>
<dbReference type="Proteomes" id="UP000632535">
    <property type="component" value="Unassembled WGS sequence"/>
</dbReference>
<dbReference type="Gene3D" id="3.40.50.150">
    <property type="entry name" value="Vaccinia Virus protein VP39"/>
    <property type="match status" value="1"/>
</dbReference>
<reference evidence="4" key="1">
    <citation type="journal article" date="2019" name="Int. J. Syst. Evol. Microbiol.">
        <title>The Global Catalogue of Microorganisms (GCM) 10K type strain sequencing project: providing services to taxonomists for standard genome sequencing and annotation.</title>
        <authorList>
            <consortium name="The Broad Institute Genomics Platform"/>
            <consortium name="The Broad Institute Genome Sequencing Center for Infectious Disease"/>
            <person name="Wu L."/>
            <person name="Ma J."/>
        </authorList>
    </citation>
    <scope>NUCLEOTIDE SEQUENCE [LARGE SCALE GENOMIC DNA]</scope>
    <source>
        <strain evidence="4">CCM 8653</strain>
    </source>
</reference>
<dbReference type="EMBL" id="BMDG01000003">
    <property type="protein sequence ID" value="GGI06076.1"/>
    <property type="molecule type" value="Genomic_DNA"/>
</dbReference>
<dbReference type="RefSeq" id="WP_188522515.1">
    <property type="nucleotide sequence ID" value="NZ_BMDG01000003.1"/>
</dbReference>
<keyword evidence="3" id="KW-0489">Methyltransferase</keyword>
<protein>
    <submittedName>
        <fullName evidence="3">Methyltransferase</fullName>
    </submittedName>
</protein>
<gene>
    <name evidence="3" type="ORF">GCM10007368_09340</name>
</gene>
<sequence>MATETGTRTDTTNGTTNGTATDTRYLFETGSDHGRVQVDCLSAMLDSTTTGVLDDLGVREGWRCLELGAGNGSVARWMAQRVGPAGSVAAVDIDTRHLDPAPGVTAYRHDINDGLPQDGPFDVIHARMLLVHLPRREQILRTLAGALAPGGWLVVTDISDRLPTAAAGTDPGPAELFDRVLDAGMNGLGRAAGMDLEWARDVGRHLRDAGLEDIHGLEDAFTARGGTPALLYYRSLIKQLEQPLQAAGLTADEVRRFGDLMLDPQFSAWSYQFVTTWGRRPR</sequence>
<accession>A0ABQ2B5T5</accession>
<feature type="region of interest" description="Disordered" evidence="2">
    <location>
        <begin position="1"/>
        <end position="22"/>
    </location>
</feature>
<evidence type="ECO:0000313" key="3">
    <source>
        <dbReference type="EMBL" id="GGI06076.1"/>
    </source>
</evidence>
<dbReference type="PANTHER" id="PTHR43861:SF3">
    <property type="entry name" value="PUTATIVE (AFU_ORTHOLOGUE AFUA_2G14390)-RELATED"/>
    <property type="match status" value="1"/>
</dbReference>
<evidence type="ECO:0000256" key="1">
    <source>
        <dbReference type="ARBA" id="ARBA00022679"/>
    </source>
</evidence>
<dbReference type="PANTHER" id="PTHR43861">
    <property type="entry name" value="TRANS-ACONITATE 2-METHYLTRANSFERASE-RELATED"/>
    <property type="match status" value="1"/>
</dbReference>
<dbReference type="Pfam" id="PF13489">
    <property type="entry name" value="Methyltransf_23"/>
    <property type="match status" value="1"/>
</dbReference>
<comment type="caution">
    <text evidence="3">The sequence shown here is derived from an EMBL/GenBank/DDBJ whole genome shotgun (WGS) entry which is preliminary data.</text>
</comment>
<dbReference type="InterPro" id="IPR029063">
    <property type="entry name" value="SAM-dependent_MTases_sf"/>
</dbReference>
<evidence type="ECO:0000313" key="4">
    <source>
        <dbReference type="Proteomes" id="UP000632535"/>
    </source>
</evidence>